<protein>
    <submittedName>
        <fullName evidence="1">SIR2-like domain-containing protein</fullName>
    </submittedName>
</protein>
<evidence type="ECO:0000313" key="1">
    <source>
        <dbReference type="EMBL" id="SFE82366.1"/>
    </source>
</evidence>
<dbReference type="SUPFAM" id="SSF52467">
    <property type="entry name" value="DHS-like NAD/FAD-binding domain"/>
    <property type="match status" value="1"/>
</dbReference>
<proteinExistence type="predicted"/>
<evidence type="ECO:0000313" key="2">
    <source>
        <dbReference type="Proteomes" id="UP000183410"/>
    </source>
</evidence>
<dbReference type="EMBL" id="FONN01000007">
    <property type="protein sequence ID" value="SFE82366.1"/>
    <property type="molecule type" value="Genomic_DNA"/>
</dbReference>
<name>A0A1I2DPC5_9BACL</name>
<reference evidence="2" key="1">
    <citation type="submission" date="2016-10" db="EMBL/GenBank/DDBJ databases">
        <authorList>
            <person name="Varghese N."/>
            <person name="Submissions S."/>
        </authorList>
    </citation>
    <scope>NUCLEOTIDE SEQUENCE [LARGE SCALE GENOMIC DNA]</scope>
    <source>
        <strain evidence="2">CGMCC 1.10223</strain>
    </source>
</reference>
<organism evidence="1 2">
    <name type="scientific">Paenibacillus algorifonticola</name>
    <dbReference type="NCBI Taxonomy" id="684063"/>
    <lineage>
        <taxon>Bacteria</taxon>
        <taxon>Bacillati</taxon>
        <taxon>Bacillota</taxon>
        <taxon>Bacilli</taxon>
        <taxon>Bacillales</taxon>
        <taxon>Paenibacillaceae</taxon>
        <taxon>Paenibacillus</taxon>
    </lineage>
</organism>
<accession>A0A1I2DPC5</accession>
<dbReference type="OrthoDB" id="1688888at2"/>
<dbReference type="Proteomes" id="UP000183410">
    <property type="component" value="Unassembled WGS sequence"/>
</dbReference>
<dbReference type="Pfam" id="PF13289">
    <property type="entry name" value="SIR2_2"/>
    <property type="match status" value="1"/>
</dbReference>
<gene>
    <name evidence="1" type="ORF">SAMN04487969_107139</name>
</gene>
<keyword evidence="2" id="KW-1185">Reference proteome</keyword>
<sequence length="440" mass="51342">MSNIHLDDLKHDYLNNQLVPFIGAGLSIPFNIPDWKDLIRLLAEKYAVGDSAFAKDAVEWDLKRHNYWGAIDALKNYTTIIEDDIKSNIANLINKRKEIPNDDSAHNYSDLQKMKFALYLTTNYEDLLSQYLKHDISTILLKDIQFNTQEVFGQRRVLQLHGSASNSGSIVISKESYQELYENKKYDNIMKIITGSKKLLFMGFSFDDQFIRTLIKQHKKYFSGQHYIVLANPTNEKIMELKKEYGLLTIPYYTDSNSHTVEIRKILQSIDDSVTVTKKETNDAPHQRGFIQITDPLKSSWFVRMHEKKSETVNFPWPFPLKSMDPMPSPNDLFVIQEKNKNKFIIGVVLDFKININIEEIWKEQQLNNIDCGFNDKMELAKFTRGNNRVTCVKLKIIAIEDELFYNKFNHTEVVNLNQYGFKFYNITSEITKYLSALDY</sequence>
<dbReference type="AlphaFoldDB" id="A0A1I2DPC5"/>
<dbReference type="InterPro" id="IPR029035">
    <property type="entry name" value="DHS-like_NAD/FAD-binding_dom"/>
</dbReference>
<dbReference type="RefSeq" id="WP_052737123.1">
    <property type="nucleotide sequence ID" value="NZ_FONN01000007.1"/>
</dbReference>